<proteinExistence type="predicted"/>
<name>A0ABU2U8X1_9ACTN</name>
<feature type="region of interest" description="Disordered" evidence="1">
    <location>
        <begin position="1"/>
        <end position="28"/>
    </location>
</feature>
<dbReference type="EMBL" id="JAVREY010000122">
    <property type="protein sequence ID" value="MDT0469687.1"/>
    <property type="molecule type" value="Genomic_DNA"/>
</dbReference>
<evidence type="ECO:0000313" key="2">
    <source>
        <dbReference type="EMBL" id="MDT0469687.1"/>
    </source>
</evidence>
<keyword evidence="3" id="KW-1185">Reference proteome</keyword>
<evidence type="ECO:0000256" key="1">
    <source>
        <dbReference type="SAM" id="MobiDB-lite"/>
    </source>
</evidence>
<evidence type="ECO:0000313" key="3">
    <source>
        <dbReference type="Proteomes" id="UP001183809"/>
    </source>
</evidence>
<gene>
    <name evidence="2" type="ORF">RM764_43290</name>
</gene>
<reference evidence="3" key="1">
    <citation type="submission" date="2023-07" db="EMBL/GenBank/DDBJ databases">
        <title>30 novel species of actinomycetes from the DSMZ collection.</title>
        <authorList>
            <person name="Nouioui I."/>
        </authorList>
    </citation>
    <scope>NUCLEOTIDE SEQUENCE [LARGE SCALE GENOMIC DNA]</scope>
    <source>
        <strain evidence="3">DSM 41699</strain>
    </source>
</reference>
<organism evidence="2 3">
    <name type="scientific">Streptomyces gibsoniae</name>
    <dbReference type="NCBI Taxonomy" id="3075529"/>
    <lineage>
        <taxon>Bacteria</taxon>
        <taxon>Bacillati</taxon>
        <taxon>Actinomycetota</taxon>
        <taxon>Actinomycetes</taxon>
        <taxon>Kitasatosporales</taxon>
        <taxon>Streptomycetaceae</taxon>
        <taxon>Streptomyces</taxon>
    </lineage>
</organism>
<dbReference type="RefSeq" id="WP_311701112.1">
    <property type="nucleotide sequence ID" value="NZ_JAVREY010000122.1"/>
</dbReference>
<sequence>MGFFSAEGAPDELPQDPPPRRPVDNRRARRDRQFGRSYLARCLWRGTSLPWHARRWPPVRHFDVVPILRLRRERGAQSARWAAGVVIVSLPGTPEEQWTVAVGGVGLDSHDGAEYLRLVDPIRQEAERQRRAEAARATLRSRIRLAVQPTHAP</sequence>
<dbReference type="Proteomes" id="UP001183809">
    <property type="component" value="Unassembled WGS sequence"/>
</dbReference>
<protein>
    <submittedName>
        <fullName evidence="2">Uncharacterized protein</fullName>
    </submittedName>
</protein>
<comment type="caution">
    <text evidence="2">The sequence shown here is derived from an EMBL/GenBank/DDBJ whole genome shotgun (WGS) entry which is preliminary data.</text>
</comment>
<accession>A0ABU2U8X1</accession>
<feature type="compositionally biased region" description="Basic and acidic residues" evidence="1">
    <location>
        <begin position="18"/>
        <end position="28"/>
    </location>
</feature>